<evidence type="ECO:0000256" key="1">
    <source>
        <dbReference type="SAM" id="MobiDB-lite"/>
    </source>
</evidence>
<dbReference type="GeneID" id="19203812"/>
<evidence type="ECO:0000313" key="3">
    <source>
        <dbReference type="Proteomes" id="UP000053558"/>
    </source>
</evidence>
<dbReference type="KEGG" id="cput:CONPUDRAFT_157743"/>
<dbReference type="OrthoDB" id="3012326at2759"/>
<dbReference type="EMBL" id="JH711585">
    <property type="protein sequence ID" value="EIW76556.1"/>
    <property type="molecule type" value="Genomic_DNA"/>
</dbReference>
<evidence type="ECO:0000313" key="2">
    <source>
        <dbReference type="EMBL" id="EIW76556.1"/>
    </source>
</evidence>
<feature type="compositionally biased region" description="Acidic residues" evidence="1">
    <location>
        <begin position="347"/>
        <end position="368"/>
    </location>
</feature>
<proteinExistence type="predicted"/>
<reference evidence="3" key="1">
    <citation type="journal article" date="2012" name="Science">
        <title>The Paleozoic origin of enzymatic lignin decomposition reconstructed from 31 fungal genomes.</title>
        <authorList>
            <person name="Floudas D."/>
            <person name="Binder M."/>
            <person name="Riley R."/>
            <person name="Barry K."/>
            <person name="Blanchette R.A."/>
            <person name="Henrissat B."/>
            <person name="Martinez A.T."/>
            <person name="Otillar R."/>
            <person name="Spatafora J.W."/>
            <person name="Yadav J.S."/>
            <person name="Aerts A."/>
            <person name="Benoit I."/>
            <person name="Boyd A."/>
            <person name="Carlson A."/>
            <person name="Copeland A."/>
            <person name="Coutinho P.M."/>
            <person name="de Vries R.P."/>
            <person name="Ferreira P."/>
            <person name="Findley K."/>
            <person name="Foster B."/>
            <person name="Gaskell J."/>
            <person name="Glotzer D."/>
            <person name="Gorecki P."/>
            <person name="Heitman J."/>
            <person name="Hesse C."/>
            <person name="Hori C."/>
            <person name="Igarashi K."/>
            <person name="Jurgens J.A."/>
            <person name="Kallen N."/>
            <person name="Kersten P."/>
            <person name="Kohler A."/>
            <person name="Kuees U."/>
            <person name="Kumar T.K.A."/>
            <person name="Kuo A."/>
            <person name="LaButti K."/>
            <person name="Larrondo L.F."/>
            <person name="Lindquist E."/>
            <person name="Ling A."/>
            <person name="Lombard V."/>
            <person name="Lucas S."/>
            <person name="Lundell T."/>
            <person name="Martin R."/>
            <person name="McLaughlin D.J."/>
            <person name="Morgenstern I."/>
            <person name="Morin E."/>
            <person name="Murat C."/>
            <person name="Nagy L.G."/>
            <person name="Nolan M."/>
            <person name="Ohm R.A."/>
            <person name="Patyshakuliyeva A."/>
            <person name="Rokas A."/>
            <person name="Ruiz-Duenas F.J."/>
            <person name="Sabat G."/>
            <person name="Salamov A."/>
            <person name="Samejima M."/>
            <person name="Schmutz J."/>
            <person name="Slot J.C."/>
            <person name="St John F."/>
            <person name="Stenlid J."/>
            <person name="Sun H."/>
            <person name="Sun S."/>
            <person name="Syed K."/>
            <person name="Tsang A."/>
            <person name="Wiebenga A."/>
            <person name="Young D."/>
            <person name="Pisabarro A."/>
            <person name="Eastwood D.C."/>
            <person name="Martin F."/>
            <person name="Cullen D."/>
            <person name="Grigoriev I.V."/>
            <person name="Hibbett D.S."/>
        </authorList>
    </citation>
    <scope>NUCLEOTIDE SEQUENCE [LARGE SCALE GENOMIC DNA]</scope>
    <source>
        <strain evidence="3">RWD-64-598 SS2</strain>
    </source>
</reference>
<feature type="region of interest" description="Disordered" evidence="1">
    <location>
        <begin position="315"/>
        <end position="375"/>
    </location>
</feature>
<feature type="compositionally biased region" description="Basic and acidic residues" evidence="1">
    <location>
        <begin position="315"/>
        <end position="344"/>
    </location>
</feature>
<comment type="caution">
    <text evidence="2">The sequence shown here is derived from an EMBL/GenBank/DDBJ whole genome shotgun (WGS) entry which is preliminary data.</text>
</comment>
<gene>
    <name evidence="2" type="ORF">CONPUDRAFT_157743</name>
</gene>
<dbReference type="OMA" id="EVEWHIS"/>
<dbReference type="RefSeq" id="XP_007772963.1">
    <property type="nucleotide sequence ID" value="XM_007774773.1"/>
</dbReference>
<name>A0A5M3MC09_CONPW</name>
<keyword evidence="3" id="KW-1185">Reference proteome</keyword>
<dbReference type="Proteomes" id="UP000053558">
    <property type="component" value="Unassembled WGS sequence"/>
</dbReference>
<dbReference type="AlphaFoldDB" id="A0A5M3MC09"/>
<accession>A0A5M3MC09</accession>
<sequence length="375" mass="42867">MAAIATEDHDLQGLELAQQKFGPLLSPISGTPHDWTNYVISRSETVEKYGCEDGSEHEASLNKDYGHDCCGHLQESIRERVKEMEEELQVPVGTFQKCISVLQRDTDMNENEDPQCADNVVRIYSPSCPSCIDLHFHYSNYGGWNYSLGFKILRQLPAHGANYRYRGWLPDRQPSDSEYSRMHTRCGWRSISWGYTVKLESHCAPEFECGEVDLNLEGVLEIHKILFGPIKEPEDEMDAKERVAYRRKLVASVRLLLAAMGIGYKVACEDSEEDVTSSEIEGMHWELESLSWDSWVARGVRKACGFELSRDAAQDASSKEMRQRDAQEAYEAEDRRQRRMERGLGDFYDDDDDDDYDDEDDDEGDDCEGVMFSAV</sequence>
<protein>
    <submittedName>
        <fullName evidence="2">Uncharacterized protein</fullName>
    </submittedName>
</protein>
<organism evidence="2 3">
    <name type="scientific">Coniophora puteana (strain RWD-64-598)</name>
    <name type="common">Brown rot fungus</name>
    <dbReference type="NCBI Taxonomy" id="741705"/>
    <lineage>
        <taxon>Eukaryota</taxon>
        <taxon>Fungi</taxon>
        <taxon>Dikarya</taxon>
        <taxon>Basidiomycota</taxon>
        <taxon>Agaricomycotina</taxon>
        <taxon>Agaricomycetes</taxon>
        <taxon>Agaricomycetidae</taxon>
        <taxon>Boletales</taxon>
        <taxon>Coniophorineae</taxon>
        <taxon>Coniophoraceae</taxon>
        <taxon>Coniophora</taxon>
    </lineage>
</organism>